<dbReference type="PANTHER" id="PTHR11092">
    <property type="entry name" value="SUGAR NUCLEOTIDE EPIMERASE RELATED"/>
    <property type="match status" value="1"/>
</dbReference>
<keyword evidence="4" id="KW-1185">Reference proteome</keyword>
<dbReference type="KEGG" id="lok:Loa_02273"/>
<dbReference type="eggNOG" id="COG1090">
    <property type="taxonomic scope" value="Bacteria"/>
</dbReference>
<gene>
    <name evidence="3" type="ORF">Loa_02273</name>
</gene>
<evidence type="ECO:0000313" key="3">
    <source>
        <dbReference type="EMBL" id="AHE67815.1"/>
    </source>
</evidence>
<evidence type="ECO:0000313" key="4">
    <source>
        <dbReference type="Proteomes" id="UP000018838"/>
    </source>
</evidence>
<feature type="domain" description="DUF1731" evidence="2">
    <location>
        <begin position="162"/>
        <end position="207"/>
    </location>
</feature>
<dbReference type="SUPFAM" id="SSF51735">
    <property type="entry name" value="NAD(P)-binding Rossmann-fold domains"/>
    <property type="match status" value="1"/>
</dbReference>
<dbReference type="InterPro" id="IPR036291">
    <property type="entry name" value="NAD(P)-bd_dom_sf"/>
</dbReference>
<evidence type="ECO:0000259" key="1">
    <source>
        <dbReference type="Pfam" id="PF01370"/>
    </source>
</evidence>
<dbReference type="InterPro" id="IPR001509">
    <property type="entry name" value="Epimerase_deHydtase"/>
</dbReference>
<dbReference type="Pfam" id="PF01370">
    <property type="entry name" value="Epimerase"/>
    <property type="match status" value="1"/>
</dbReference>
<name>W0BD91_9GAMM</name>
<dbReference type="RefSeq" id="WP_274544556.1">
    <property type="nucleotide sequence ID" value="NZ_CP004006.1"/>
</dbReference>
<dbReference type="HOGENOM" id="CLU_047373_3_0_6"/>
<dbReference type="PATRIC" id="fig|1268635.3.peg.2332"/>
<protein>
    <submittedName>
        <fullName evidence="3">Putative nucleoside-diphosphate sugar epimerase</fullName>
    </submittedName>
</protein>
<dbReference type="InterPro" id="IPR013549">
    <property type="entry name" value="DUF1731"/>
</dbReference>
<feature type="domain" description="NAD-dependent epimerase/dehydratase" evidence="1">
    <location>
        <begin position="13"/>
        <end position="131"/>
    </location>
</feature>
<organism evidence="3 4">
    <name type="scientific">Legionella oakridgensis ATCC 33761 = DSM 21215</name>
    <dbReference type="NCBI Taxonomy" id="1268635"/>
    <lineage>
        <taxon>Bacteria</taxon>
        <taxon>Pseudomonadati</taxon>
        <taxon>Pseudomonadota</taxon>
        <taxon>Gammaproteobacteria</taxon>
        <taxon>Legionellales</taxon>
        <taxon>Legionellaceae</taxon>
        <taxon>Legionella</taxon>
    </lineage>
</organism>
<dbReference type="AlphaFoldDB" id="W0BD91"/>
<proteinExistence type="predicted"/>
<dbReference type="Gene3D" id="3.40.50.720">
    <property type="entry name" value="NAD(P)-binding Rossmann-like Domain"/>
    <property type="match status" value="1"/>
</dbReference>
<dbReference type="EMBL" id="CP004006">
    <property type="protein sequence ID" value="AHE67815.1"/>
    <property type="molecule type" value="Genomic_DNA"/>
</dbReference>
<sequence>MIKWLTDHQCKPHYYSANAVGIYGLQENGTSQAFDEDSPIDFDHPHDFFSEVGVRWQKSLQPAIDHGIPVTITRFGVVLKHGKGMLKKLAPSFNLGLGSIIGDGQQVISWIHIADVIRAFHFLITHPELIGAFNVTSPNPVSQKEFATLLAKAMKRPLFLKTPAFVIRLLFGEMGECLLNHGQRVLPKRLPEEGFKFAYPTLKEALAREFS</sequence>
<dbReference type="Pfam" id="PF08338">
    <property type="entry name" value="DUF1731"/>
    <property type="match status" value="1"/>
</dbReference>
<dbReference type="STRING" id="1268635.Loa_02273"/>
<accession>W0BD91</accession>
<reference evidence="3 4" key="1">
    <citation type="journal article" date="2013" name="Int. J. Med. Microbiol.">
        <title>Legionella oakridgensis ATCC 33761 genome sequence and phenotypic characterization reveals its replication capacity in amoebae.</title>
        <authorList>
            <person name="Brzuszkiewicz E."/>
            <person name="Schulz T."/>
            <person name="Rydzewski K."/>
            <person name="Daniel R."/>
            <person name="Gillmaier N."/>
            <person name="Dittmann C."/>
            <person name="Holland G."/>
            <person name="Schunder E."/>
            <person name="Lautner M."/>
            <person name="Eisenreich W."/>
            <person name="Luck C."/>
            <person name="Heuner K."/>
        </authorList>
    </citation>
    <scope>NUCLEOTIDE SEQUENCE [LARGE SCALE GENOMIC DNA]</scope>
    <source>
        <strain>OR-10</strain>
        <strain evidence="4">ATCC 33761</strain>
    </source>
</reference>
<dbReference type="Proteomes" id="UP000018838">
    <property type="component" value="Chromosome"/>
</dbReference>
<evidence type="ECO:0000259" key="2">
    <source>
        <dbReference type="Pfam" id="PF08338"/>
    </source>
</evidence>
<dbReference type="PANTHER" id="PTHR11092:SF0">
    <property type="entry name" value="EPIMERASE FAMILY PROTEIN SDR39U1"/>
    <property type="match status" value="1"/>
</dbReference>